<dbReference type="Pfam" id="PF14412">
    <property type="entry name" value="AHH"/>
    <property type="match status" value="1"/>
</dbReference>
<protein>
    <submittedName>
        <fullName evidence="1">AHH domain-containing protein</fullName>
    </submittedName>
</protein>
<accession>A0ABW8PJT2</accession>
<reference evidence="1 2" key="1">
    <citation type="submission" date="2024-02" db="EMBL/GenBank/DDBJ databases">
        <title>Comparative Genomic Analysis of Flavobacterium Species Causing Columnaris Disease of Freshwater Fish in Thailand: Insights into Virulence and Resistance Mechanisms.</title>
        <authorList>
            <person name="Nguyen D."/>
            <person name="Chokmangmeepisarn P."/>
            <person name="Khianchaikhan K."/>
            <person name="Morishita M."/>
            <person name="Bunnoy A."/>
            <person name="Rodkhum C."/>
        </authorList>
    </citation>
    <scope>NUCLEOTIDE SEQUENCE [LARGE SCALE GENOMIC DNA]</scope>
    <source>
        <strain evidence="1 2">PCBSB2203</strain>
    </source>
</reference>
<organism evidence="1 2">
    <name type="scientific">Flavobacterium covae</name>
    <dbReference type="NCBI Taxonomy" id="2906076"/>
    <lineage>
        <taxon>Bacteria</taxon>
        <taxon>Pseudomonadati</taxon>
        <taxon>Bacteroidota</taxon>
        <taxon>Flavobacteriia</taxon>
        <taxon>Flavobacteriales</taxon>
        <taxon>Flavobacteriaceae</taxon>
        <taxon>Flavobacterium</taxon>
    </lineage>
</organism>
<keyword evidence="2" id="KW-1185">Reference proteome</keyword>
<dbReference type="RefSeq" id="WP_405345769.1">
    <property type="nucleotide sequence ID" value="NZ_JAZHOJ010000060.1"/>
</dbReference>
<name>A0ABW8PJT2_9FLAO</name>
<comment type="caution">
    <text evidence="1">The sequence shown here is derived from an EMBL/GenBank/DDBJ whole genome shotgun (WGS) entry which is preliminary data.</text>
</comment>
<proteinExistence type="predicted"/>
<gene>
    <name evidence="1" type="ORF">V3467_13615</name>
</gene>
<dbReference type="InterPro" id="IPR032871">
    <property type="entry name" value="AHH_dom_containing"/>
</dbReference>
<evidence type="ECO:0000313" key="1">
    <source>
        <dbReference type="EMBL" id="MFK7004872.1"/>
    </source>
</evidence>
<dbReference type="Proteomes" id="UP001621713">
    <property type="component" value="Unassembled WGS sequence"/>
</dbReference>
<evidence type="ECO:0000313" key="2">
    <source>
        <dbReference type="Proteomes" id="UP001621713"/>
    </source>
</evidence>
<dbReference type="EMBL" id="JAZHOJ010000060">
    <property type="protein sequence ID" value="MFK7004872.1"/>
    <property type="molecule type" value="Genomic_DNA"/>
</dbReference>
<sequence>DVLETEEAVIYARKYFDKYVKNQSFEEWWVYAKKYNVADDLNFEVHHVIPIKVLEKNQKLKDLLFWAENNGKSFEFNGLDNAMPLQKKKAAIDLNGHTNHPKYDQAMTVKLNEILGNDSYSEIRKFNEIKKLINNTKMKLENDVLLGSKDVNEIINL</sequence>
<feature type="non-terminal residue" evidence="1">
    <location>
        <position position="1"/>
    </location>
</feature>